<dbReference type="Proteomes" id="UP001497516">
    <property type="component" value="Chromosome 7"/>
</dbReference>
<evidence type="ECO:0000313" key="1">
    <source>
        <dbReference type="EMBL" id="CAL1399064.1"/>
    </source>
</evidence>
<reference evidence="1 2" key="1">
    <citation type="submission" date="2024-04" db="EMBL/GenBank/DDBJ databases">
        <authorList>
            <person name="Fracassetti M."/>
        </authorList>
    </citation>
    <scope>NUCLEOTIDE SEQUENCE [LARGE SCALE GENOMIC DNA]</scope>
</reference>
<gene>
    <name evidence="1" type="ORF">LTRI10_LOCUS39260</name>
</gene>
<dbReference type="AlphaFoldDB" id="A0AAV2FL58"/>
<organism evidence="1 2">
    <name type="scientific">Linum trigynum</name>
    <dbReference type="NCBI Taxonomy" id="586398"/>
    <lineage>
        <taxon>Eukaryota</taxon>
        <taxon>Viridiplantae</taxon>
        <taxon>Streptophyta</taxon>
        <taxon>Embryophyta</taxon>
        <taxon>Tracheophyta</taxon>
        <taxon>Spermatophyta</taxon>
        <taxon>Magnoliopsida</taxon>
        <taxon>eudicotyledons</taxon>
        <taxon>Gunneridae</taxon>
        <taxon>Pentapetalae</taxon>
        <taxon>rosids</taxon>
        <taxon>fabids</taxon>
        <taxon>Malpighiales</taxon>
        <taxon>Linaceae</taxon>
        <taxon>Linum</taxon>
    </lineage>
</organism>
<dbReference type="EMBL" id="OZ034820">
    <property type="protein sequence ID" value="CAL1399064.1"/>
    <property type="molecule type" value="Genomic_DNA"/>
</dbReference>
<accession>A0AAV2FL58</accession>
<name>A0AAV2FL58_9ROSI</name>
<evidence type="ECO:0000313" key="2">
    <source>
        <dbReference type="Proteomes" id="UP001497516"/>
    </source>
</evidence>
<keyword evidence="2" id="KW-1185">Reference proteome</keyword>
<sequence length="197" mass="21964">MAKTQFHCPQPTTALAACLRASPPSRCPAIRLLRAPCFPIATRSSLEVRMEKEKENGKVNPNRRLCRLARSFVSPTLQPQPQSSPRALASPSPIIHHPPHRRLWSFVVDYPAPLHGCYLSPSPSTIAIDLHHPSLLRLLHHHRPSLTGDCHQPPLTAIDLRRPPSNLSISIAIDVCNSSIDSTIVCCRCNREPKLWK</sequence>
<dbReference type="PROSITE" id="PS51257">
    <property type="entry name" value="PROKAR_LIPOPROTEIN"/>
    <property type="match status" value="1"/>
</dbReference>
<proteinExistence type="predicted"/>
<protein>
    <submittedName>
        <fullName evidence="1">Uncharacterized protein</fullName>
    </submittedName>
</protein>